<proteinExistence type="predicted"/>
<dbReference type="InParanoid" id="A5DVF7"/>
<name>A5DVF7_LODEL</name>
<keyword evidence="2" id="KW-1185">Reference proteome</keyword>
<dbReference type="Proteomes" id="UP000001996">
    <property type="component" value="Unassembled WGS sequence"/>
</dbReference>
<reference evidence="1 2" key="1">
    <citation type="journal article" date="2009" name="Nature">
        <title>Evolution of pathogenicity and sexual reproduction in eight Candida genomes.</title>
        <authorList>
            <person name="Butler G."/>
            <person name="Rasmussen M.D."/>
            <person name="Lin M.F."/>
            <person name="Santos M.A."/>
            <person name="Sakthikumar S."/>
            <person name="Munro C.A."/>
            <person name="Rheinbay E."/>
            <person name="Grabherr M."/>
            <person name="Forche A."/>
            <person name="Reedy J.L."/>
            <person name="Agrafioti I."/>
            <person name="Arnaud M.B."/>
            <person name="Bates S."/>
            <person name="Brown A.J."/>
            <person name="Brunke S."/>
            <person name="Costanzo M.C."/>
            <person name="Fitzpatrick D.A."/>
            <person name="de Groot P.W."/>
            <person name="Harris D."/>
            <person name="Hoyer L.L."/>
            <person name="Hube B."/>
            <person name="Klis F.M."/>
            <person name="Kodira C."/>
            <person name="Lennard N."/>
            <person name="Logue M.E."/>
            <person name="Martin R."/>
            <person name="Neiman A.M."/>
            <person name="Nikolaou E."/>
            <person name="Quail M.A."/>
            <person name="Quinn J."/>
            <person name="Santos M.C."/>
            <person name="Schmitzberger F.F."/>
            <person name="Sherlock G."/>
            <person name="Shah P."/>
            <person name="Silverstein K.A."/>
            <person name="Skrzypek M.S."/>
            <person name="Soll D."/>
            <person name="Staggs R."/>
            <person name="Stansfield I."/>
            <person name="Stumpf M.P."/>
            <person name="Sudbery P.E."/>
            <person name="Srikantha T."/>
            <person name="Zeng Q."/>
            <person name="Berman J."/>
            <person name="Berriman M."/>
            <person name="Heitman J."/>
            <person name="Gow N.A."/>
            <person name="Lorenz M.C."/>
            <person name="Birren B.W."/>
            <person name="Kellis M."/>
            <person name="Cuomo C.A."/>
        </authorList>
    </citation>
    <scope>NUCLEOTIDE SEQUENCE [LARGE SCALE GENOMIC DNA]</scope>
    <source>
        <strain evidence="2">ATCC 11503 / BCRC 21390 / CBS 2605 / JCM 1781 / NBRC 1676 / NRRL YB-4239</strain>
    </source>
</reference>
<dbReference type="HOGENOM" id="CLU_1525436_0_0_1"/>
<dbReference type="EMBL" id="CH981525">
    <property type="protein sequence ID" value="EDK43165.1"/>
    <property type="molecule type" value="Genomic_DNA"/>
</dbReference>
<evidence type="ECO:0000313" key="2">
    <source>
        <dbReference type="Proteomes" id="UP000001996"/>
    </source>
</evidence>
<evidence type="ECO:0000313" key="1">
    <source>
        <dbReference type="EMBL" id="EDK43165.1"/>
    </source>
</evidence>
<protein>
    <submittedName>
        <fullName evidence="1">Uncharacterized protein</fullName>
    </submittedName>
</protein>
<accession>A5DVF7</accession>
<organism evidence="1 2">
    <name type="scientific">Lodderomyces elongisporus (strain ATCC 11503 / CBS 2605 / JCM 1781 / NBRC 1676 / NRRL YB-4239)</name>
    <name type="common">Yeast</name>
    <name type="synonym">Saccharomyces elongisporus</name>
    <dbReference type="NCBI Taxonomy" id="379508"/>
    <lineage>
        <taxon>Eukaryota</taxon>
        <taxon>Fungi</taxon>
        <taxon>Dikarya</taxon>
        <taxon>Ascomycota</taxon>
        <taxon>Saccharomycotina</taxon>
        <taxon>Pichiomycetes</taxon>
        <taxon>Debaryomycetaceae</taxon>
        <taxon>Candida/Lodderomyces clade</taxon>
        <taxon>Lodderomyces</taxon>
    </lineage>
</organism>
<sequence>MSKELGIVPKSVIAGSFLPQSAFSDSLWSSRAISSRRLVIRYLPFSSRGIQCCDFHDEWDCCISNFPRNGNHLFNFNHGIIFSKCISFIPLMRRNTAVPFVLINRTGIDLYLPSINTILSLIKRRLNRVLICPSFKPGTKIISQAIEGLTPATFLFPALFISMNLLTCFTIKDLLH</sequence>
<dbReference type="AlphaFoldDB" id="A5DVF7"/>
<dbReference type="VEuPathDB" id="FungiDB:LELG_01343"/>
<gene>
    <name evidence="1" type="ORF">LELG_01343</name>
</gene>